<protein>
    <submittedName>
        <fullName evidence="1">Uncharacterized protein</fullName>
    </submittedName>
</protein>
<dbReference type="Proteomes" id="UP000717996">
    <property type="component" value="Unassembled WGS sequence"/>
</dbReference>
<comment type="caution">
    <text evidence="1">The sequence shown here is derived from an EMBL/GenBank/DDBJ whole genome shotgun (WGS) entry which is preliminary data.</text>
</comment>
<reference evidence="1" key="1">
    <citation type="journal article" date="2020" name="Microb. Genom.">
        <title>Genetic diversity of clinical and environmental Mucorales isolates obtained from an investigation of mucormycosis cases among solid organ transplant recipients.</title>
        <authorList>
            <person name="Nguyen M.H."/>
            <person name="Kaul D."/>
            <person name="Muto C."/>
            <person name="Cheng S.J."/>
            <person name="Richter R.A."/>
            <person name="Bruno V.M."/>
            <person name="Liu G."/>
            <person name="Beyhan S."/>
            <person name="Sundermann A.J."/>
            <person name="Mounaud S."/>
            <person name="Pasculle A.W."/>
            <person name="Nierman W.C."/>
            <person name="Driscoll E."/>
            <person name="Cumbie R."/>
            <person name="Clancy C.J."/>
            <person name="Dupont C.L."/>
        </authorList>
    </citation>
    <scope>NUCLEOTIDE SEQUENCE</scope>
    <source>
        <strain evidence="1">GL16</strain>
    </source>
</reference>
<gene>
    <name evidence="1" type="ORF">G6F51_005124</name>
</gene>
<sequence length="325" mass="36663">MKKEADVYDGALIGCWVGPPNPALAISCLNTHCRLCMPESLYTRTVREIPPPPHMPILQSCQGPYKSILEAEDIQQMREGMKLLRSNVHENNDDQVEFLLDMLDIFMKTAFPMDGQTLIHSEDCFKSDSLWPAQQAVAGYLRSKGHKAIFFSGEEELKSMTSELKTDGQTDGRYKYYADGVLRVNNLEALIMEASSAYDKAIDIKSSFDHYKGSAVRHWSISFPEANVSLMIKLDRSEILLKLDDDDAKEVNPLKHFIQLDLNLADALEETINVLNQLKVEHQAYASGHDSEPDVALKDYIDCVIVRLNERKHAKCLNMDGPQSP</sequence>
<name>A0A9P7CCB4_RHIOR</name>
<dbReference type="AlphaFoldDB" id="A0A9P7CCB4"/>
<evidence type="ECO:0000313" key="1">
    <source>
        <dbReference type="EMBL" id="KAG1546028.1"/>
    </source>
</evidence>
<dbReference type="PROSITE" id="PS51257">
    <property type="entry name" value="PROKAR_LIPOPROTEIN"/>
    <property type="match status" value="1"/>
</dbReference>
<dbReference type="EMBL" id="JAANIT010000607">
    <property type="protein sequence ID" value="KAG1546028.1"/>
    <property type="molecule type" value="Genomic_DNA"/>
</dbReference>
<organism evidence="1 2">
    <name type="scientific">Rhizopus oryzae</name>
    <name type="common">Mucormycosis agent</name>
    <name type="synonym">Rhizopus arrhizus var. delemar</name>
    <dbReference type="NCBI Taxonomy" id="64495"/>
    <lineage>
        <taxon>Eukaryota</taxon>
        <taxon>Fungi</taxon>
        <taxon>Fungi incertae sedis</taxon>
        <taxon>Mucoromycota</taxon>
        <taxon>Mucoromycotina</taxon>
        <taxon>Mucoromycetes</taxon>
        <taxon>Mucorales</taxon>
        <taxon>Mucorineae</taxon>
        <taxon>Rhizopodaceae</taxon>
        <taxon>Rhizopus</taxon>
    </lineage>
</organism>
<evidence type="ECO:0000313" key="2">
    <source>
        <dbReference type="Proteomes" id="UP000717996"/>
    </source>
</evidence>
<dbReference type="OrthoDB" id="2281643at2759"/>
<accession>A0A9P7CCB4</accession>
<proteinExistence type="predicted"/>